<keyword evidence="1" id="KW-0472">Membrane</keyword>
<evidence type="ECO:0000313" key="3">
    <source>
        <dbReference type="Proteomes" id="UP000664293"/>
    </source>
</evidence>
<dbReference type="RefSeq" id="WP_207002923.1">
    <property type="nucleotide sequence ID" value="NZ_JAEKJR010000002.1"/>
</dbReference>
<evidence type="ECO:0000256" key="1">
    <source>
        <dbReference type="SAM" id="Phobius"/>
    </source>
</evidence>
<reference evidence="2 3" key="1">
    <citation type="submission" date="2020-12" db="EMBL/GenBank/DDBJ databases">
        <title>Oil enriched cultivation method for isolating marine PHA-producing bacteria.</title>
        <authorList>
            <person name="Zheng W."/>
            <person name="Yu S."/>
            <person name="Huang Y."/>
        </authorList>
    </citation>
    <scope>NUCLEOTIDE SEQUENCE [LARGE SCALE GENOMIC DNA]</scope>
    <source>
        <strain evidence="2 3">SN0-2</strain>
    </source>
</reference>
<keyword evidence="3" id="KW-1185">Reference proteome</keyword>
<keyword evidence="1" id="KW-1133">Transmembrane helix</keyword>
<accession>A0ABS3E928</accession>
<sequence length="63" mass="6816">MTKLLPDLIALIGLGLLAAGLWQFSQPLAFCVVGVLLMAFGLLLARRQAQQPQQAKPEVTRAE</sequence>
<organism evidence="2 3">
    <name type="scientific">Microbulbifer salipaludis</name>
    <dbReference type="NCBI Taxonomy" id="187980"/>
    <lineage>
        <taxon>Bacteria</taxon>
        <taxon>Pseudomonadati</taxon>
        <taxon>Pseudomonadota</taxon>
        <taxon>Gammaproteobacteria</taxon>
        <taxon>Cellvibrionales</taxon>
        <taxon>Microbulbiferaceae</taxon>
        <taxon>Microbulbifer</taxon>
    </lineage>
</organism>
<gene>
    <name evidence="2" type="ORF">JF535_13245</name>
</gene>
<comment type="caution">
    <text evidence="2">The sequence shown here is derived from an EMBL/GenBank/DDBJ whole genome shotgun (WGS) entry which is preliminary data.</text>
</comment>
<dbReference type="Proteomes" id="UP000664293">
    <property type="component" value="Unassembled WGS sequence"/>
</dbReference>
<keyword evidence="1" id="KW-0812">Transmembrane</keyword>
<proteinExistence type="predicted"/>
<feature type="transmembrane region" description="Helical" evidence="1">
    <location>
        <begin position="28"/>
        <end position="45"/>
    </location>
</feature>
<evidence type="ECO:0000313" key="2">
    <source>
        <dbReference type="EMBL" id="MBN8431817.1"/>
    </source>
</evidence>
<name>A0ABS3E928_9GAMM</name>
<dbReference type="EMBL" id="JAEKJR010000002">
    <property type="protein sequence ID" value="MBN8431817.1"/>
    <property type="molecule type" value="Genomic_DNA"/>
</dbReference>
<protein>
    <submittedName>
        <fullName evidence="2">Uncharacterized protein</fullName>
    </submittedName>
</protein>